<dbReference type="EMBL" id="PDJN01000001">
    <property type="protein sequence ID" value="PFG71443.1"/>
    <property type="molecule type" value="Genomic_DNA"/>
</dbReference>
<proteinExistence type="predicted"/>
<protein>
    <recommendedName>
        <fullName evidence="1">DUF6630 domain-containing protein</fullName>
    </recommendedName>
</protein>
<evidence type="ECO:0000313" key="3">
    <source>
        <dbReference type="Proteomes" id="UP000221580"/>
    </source>
</evidence>
<dbReference type="InterPro" id="IPR046582">
    <property type="entry name" value="DUF6630"/>
</dbReference>
<organism evidence="2 3">
    <name type="scientific">Pseudomonas poae</name>
    <dbReference type="NCBI Taxonomy" id="200451"/>
    <lineage>
        <taxon>Bacteria</taxon>
        <taxon>Pseudomonadati</taxon>
        <taxon>Pseudomonadota</taxon>
        <taxon>Gammaproteobacteria</taxon>
        <taxon>Pseudomonadales</taxon>
        <taxon>Pseudomonadaceae</taxon>
        <taxon>Pseudomonas</taxon>
    </lineage>
</organism>
<feature type="domain" description="DUF6630" evidence="1">
    <location>
        <begin position="96"/>
        <end position="191"/>
    </location>
</feature>
<gene>
    <name evidence="2" type="ORF">DM05_1800</name>
</gene>
<dbReference type="Pfam" id="PF20335">
    <property type="entry name" value="DUF6630"/>
    <property type="match status" value="1"/>
</dbReference>
<dbReference type="AlphaFoldDB" id="A0A7Z1GUL5"/>
<accession>A0A7Z1GUL5</accession>
<comment type="caution">
    <text evidence="2">The sequence shown here is derived from an EMBL/GenBank/DDBJ whole genome shotgun (WGS) entry which is preliminary data.</text>
</comment>
<name>A0A7Z1GUL5_9PSED</name>
<evidence type="ECO:0000259" key="1">
    <source>
        <dbReference type="Pfam" id="PF20335"/>
    </source>
</evidence>
<evidence type="ECO:0000313" key="2">
    <source>
        <dbReference type="EMBL" id="PFG71443.1"/>
    </source>
</evidence>
<reference evidence="2 3" key="2">
    <citation type="submission" date="2017-10" db="EMBL/GenBank/DDBJ databases">
        <title>Bacterial endophytes that colonize and modify switchgrass growth.</title>
        <authorList>
            <person name="Debolt S."/>
        </authorList>
    </citation>
    <scope>NUCLEOTIDE SEQUENCE [LARGE SCALE GENOMIC DNA]</scope>
    <source>
        <strain evidence="2 3">A2-S9</strain>
    </source>
</reference>
<reference evidence="2 3" key="1">
    <citation type="submission" date="2017-09" db="EMBL/GenBank/DDBJ databases">
        <authorList>
            <person name="DeBolt S."/>
            <person name="Huntemann M."/>
            <person name="Clum A."/>
            <person name="Pillay M."/>
            <person name="Palaniappan K."/>
            <person name="Varghese N."/>
            <person name="Mikhailova N."/>
            <person name="Stamatis D."/>
            <person name="Reddy T."/>
            <person name="Daum C."/>
            <person name="Shapiro N."/>
            <person name="Ivanova N."/>
            <person name="Kyrpides N."/>
            <person name="Woyke T."/>
        </authorList>
    </citation>
    <scope>NUCLEOTIDE SEQUENCE [LARGE SCALE GENOMIC DNA]</scope>
    <source>
        <strain evidence="2 3">A2-S9</strain>
    </source>
</reference>
<dbReference type="RefSeq" id="WP_098479376.1">
    <property type="nucleotide sequence ID" value="NZ_PDJN01000001.1"/>
</dbReference>
<dbReference type="Proteomes" id="UP000221580">
    <property type="component" value="Unassembled WGS sequence"/>
</dbReference>
<sequence length="194" mass="21763">MGILDRLFGGRFTMPPPEETNLSASAIMKELRPERSDPSQKKALEAFAQALVATTAEKEGARLVRRVMRRYAMGDDPSSALTEGFLNDAKGQKLEHLVLLSVDWRGYDVFEYLAPFLVSASGLKTPYAYVRENATSMPQVLDNFDQWLARFGKRFLHLDSGGENYDGFIVDTDRLEDVIELAGRAGIHVRLESF</sequence>